<accession>A7RK01</accession>
<dbReference type="Pfam" id="PF12937">
    <property type="entry name" value="F-box-like"/>
    <property type="match status" value="1"/>
</dbReference>
<dbReference type="SMART" id="SM00256">
    <property type="entry name" value="FBOX"/>
    <property type="match status" value="1"/>
</dbReference>
<dbReference type="Pfam" id="PF25372">
    <property type="entry name" value="DUF7885"/>
    <property type="match status" value="2"/>
</dbReference>
<reference evidence="2 3" key="1">
    <citation type="journal article" date="2007" name="Science">
        <title>Sea anemone genome reveals ancestral eumetazoan gene repertoire and genomic organization.</title>
        <authorList>
            <person name="Putnam N.H."/>
            <person name="Srivastava M."/>
            <person name="Hellsten U."/>
            <person name="Dirks B."/>
            <person name="Chapman J."/>
            <person name="Salamov A."/>
            <person name="Terry A."/>
            <person name="Shapiro H."/>
            <person name="Lindquist E."/>
            <person name="Kapitonov V.V."/>
            <person name="Jurka J."/>
            <person name="Genikhovich G."/>
            <person name="Grigoriev I.V."/>
            <person name="Lucas S.M."/>
            <person name="Steele R.E."/>
            <person name="Finnerty J.R."/>
            <person name="Technau U."/>
            <person name="Martindale M.Q."/>
            <person name="Rokhsar D.S."/>
        </authorList>
    </citation>
    <scope>NUCLEOTIDE SEQUENCE [LARGE SCALE GENOMIC DNA]</scope>
    <source>
        <strain evidence="3">CH2 X CH6</strain>
    </source>
</reference>
<dbReference type="Pfam" id="PF13516">
    <property type="entry name" value="LRR_6"/>
    <property type="match status" value="2"/>
</dbReference>
<dbReference type="PhylomeDB" id="A7RK01"/>
<evidence type="ECO:0000313" key="3">
    <source>
        <dbReference type="Proteomes" id="UP000001593"/>
    </source>
</evidence>
<dbReference type="Proteomes" id="UP000001593">
    <property type="component" value="Unassembled WGS sequence"/>
</dbReference>
<dbReference type="OMA" id="ARCHYLH"/>
<dbReference type="InterPro" id="IPR001810">
    <property type="entry name" value="F-box_dom"/>
</dbReference>
<dbReference type="FunFam" id="3.80.10.10:FF:001681">
    <property type="entry name" value="Predicted protein"/>
    <property type="match status" value="1"/>
</dbReference>
<proteinExistence type="predicted"/>
<dbReference type="InterPro" id="IPR006553">
    <property type="entry name" value="Leu-rich_rpt_Cys-con_subtyp"/>
</dbReference>
<dbReference type="CDD" id="cd22124">
    <property type="entry name" value="F-box_FBXL13"/>
    <property type="match status" value="1"/>
</dbReference>
<feature type="domain" description="F-box" evidence="1">
    <location>
        <begin position="228"/>
        <end position="274"/>
    </location>
</feature>
<dbReference type="Gene3D" id="1.20.1280.50">
    <property type="match status" value="1"/>
</dbReference>
<organism evidence="2 3">
    <name type="scientific">Nematostella vectensis</name>
    <name type="common">Starlet sea anemone</name>
    <dbReference type="NCBI Taxonomy" id="45351"/>
    <lineage>
        <taxon>Eukaryota</taxon>
        <taxon>Metazoa</taxon>
        <taxon>Cnidaria</taxon>
        <taxon>Anthozoa</taxon>
        <taxon>Hexacorallia</taxon>
        <taxon>Actiniaria</taxon>
        <taxon>Edwardsiidae</taxon>
        <taxon>Nematostella</taxon>
    </lineage>
</organism>
<dbReference type="HOGENOM" id="CLU_012282_0_0_1"/>
<dbReference type="STRING" id="45351.A7RK01"/>
<dbReference type="SMART" id="SM00367">
    <property type="entry name" value="LRR_CC"/>
    <property type="match status" value="16"/>
</dbReference>
<evidence type="ECO:0000259" key="1">
    <source>
        <dbReference type="PROSITE" id="PS50181"/>
    </source>
</evidence>
<protein>
    <recommendedName>
        <fullName evidence="1">F-box domain-containing protein</fullName>
    </recommendedName>
</protein>
<dbReference type="InParanoid" id="A7RK01"/>
<evidence type="ECO:0000313" key="2">
    <source>
        <dbReference type="EMBL" id="EDO48070.1"/>
    </source>
</evidence>
<dbReference type="EMBL" id="DS469515">
    <property type="protein sequence ID" value="EDO48070.1"/>
    <property type="molecule type" value="Genomic_DNA"/>
</dbReference>
<dbReference type="PANTHER" id="PTHR13318">
    <property type="entry name" value="PARTNER OF PAIRED, ISOFORM B-RELATED"/>
    <property type="match status" value="1"/>
</dbReference>
<dbReference type="InterPro" id="IPR032675">
    <property type="entry name" value="LRR_dom_sf"/>
</dbReference>
<dbReference type="AlphaFoldDB" id="A7RK01"/>
<dbReference type="GO" id="GO:0031146">
    <property type="term" value="P:SCF-dependent proteasomal ubiquitin-dependent protein catabolic process"/>
    <property type="evidence" value="ECO:0000318"/>
    <property type="project" value="GO_Central"/>
</dbReference>
<dbReference type="Gene3D" id="3.80.10.10">
    <property type="entry name" value="Ribonuclease Inhibitor"/>
    <property type="match status" value="4"/>
</dbReference>
<dbReference type="InterPro" id="IPR057207">
    <property type="entry name" value="FBXL15_LRR"/>
</dbReference>
<dbReference type="eggNOG" id="KOG1947">
    <property type="taxonomic scope" value="Eukaryota"/>
</dbReference>
<dbReference type="InterPro" id="IPR001611">
    <property type="entry name" value="Leu-rich_rpt"/>
</dbReference>
<keyword evidence="3" id="KW-1185">Reference proteome</keyword>
<gene>
    <name evidence="2" type="ORF">NEMVEDRAFT_v1g159647</name>
</gene>
<dbReference type="FunFam" id="3.80.10.10:FF:002761">
    <property type="entry name" value="Predicted protein"/>
    <property type="match status" value="1"/>
</dbReference>
<name>A7RK01_NEMVE</name>
<sequence length="779" mass="89140">MASLKNCDPELRRYLLRHRLPDVFEAILTALAINCPDDPQEFILSKLTLVLGDEQVLEDLRWDSFIDEMYKPKNRIIKTAALEFLWSYEDENSQPTPEMYQKAYNLYNGRLKVMCFSAWLRFHRHMRRKKMILQRKLNNARTWHRQRILRLQLQKWIEWVAERKERQYVIAMRIKRVVTISLLRLVFDAWHSVALDARKTKEYFEKIEKGEYNDSGYEGFFRIRADGKDEISSLPRHVALRIFSYITIGDLSRCARVCRSWKILIHANILWSKIDMSQVKHRATNKATAKLIHKCRPFLGHLNLKNCYNLTRESLKIIGQCRNLQDLNLSEVKGVTDEVMKDIAMGCTSLLYLNLSSCLISDSTLRYLARYCTNMQYLSLAYCTKFSNKGLSYLANGKGCHKVIYLDLSGCEQITDDGYKFVGMGCSSLNTIILNDLPGLRDACIQSLTSECRTLRTVSILNSPFLSDTAYKSLALCRKLHKLRIEGNNRITDASVKVLAKSCSQLEHVYMVDCPRLTDLSLKALASVRHLNVINVADCVRIQDTGVRQIVEGPSGSKIKELNLTNCVRVMPTVIRRFVYCFRCHNLVYASFCYCEHVTDAGVELLGTLPNLISIDMSGCNISDHGVSSLGNNAMMRDVVIAECSAITDLGLQKMCQQCRFLENLDISHCTNLTDNAIKNLVFCCRLLRTLNLSGCDKLTDSSLQYLSGVCHYLEMLDLSNCTLVSDKALRYLRKGCKRLQSLTILYCRNITKNAVQKFQMKCTVNHSIEGPLGIMANA</sequence>
<dbReference type="SUPFAM" id="SSF52047">
    <property type="entry name" value="RNI-like"/>
    <property type="match status" value="2"/>
</dbReference>
<dbReference type="PANTHER" id="PTHR13318:SF275">
    <property type="entry name" value="F-BOX DOMAIN-CONTAINING PROTEIN"/>
    <property type="match status" value="1"/>
</dbReference>
<dbReference type="PROSITE" id="PS50181">
    <property type="entry name" value="FBOX"/>
    <property type="match status" value="1"/>
</dbReference>
<dbReference type="FunFam" id="3.80.10.10:FF:001152">
    <property type="entry name" value="F-box and leucine rich repeat protein 13"/>
    <property type="match status" value="1"/>
</dbReference>
<dbReference type="GO" id="GO:0019005">
    <property type="term" value="C:SCF ubiquitin ligase complex"/>
    <property type="evidence" value="ECO:0000318"/>
    <property type="project" value="GO_Central"/>
</dbReference>